<keyword evidence="3" id="KW-0949">S-adenosyl-L-methionine</keyword>
<dbReference type="InterPro" id="IPR036388">
    <property type="entry name" value="WH-like_DNA-bd_sf"/>
</dbReference>
<dbReference type="GO" id="GO:0008168">
    <property type="term" value="F:methyltransferase activity"/>
    <property type="evidence" value="ECO:0007669"/>
    <property type="project" value="UniProtKB-KW"/>
</dbReference>
<keyword evidence="7" id="KW-1185">Reference proteome</keyword>
<protein>
    <submittedName>
        <fullName evidence="6">Methyltransferase</fullName>
    </submittedName>
</protein>
<sequence>MSGNGRKNGSDEESAPDRGKAAASRTLLGALTGSWVAQACYAAAVLGIADILAEGPKGAAEIAGECDAHPDGVHRILRALASVGIFEQDEQDRFSLTPVSALLRSDAPNSMRNSAIMLGEEVFRSFGSLVHAVRTGTPAFDEVHGVPMYTYLQEHKEVARTFNAALGSRGAVPAAFAHCSLDGVRTVVDIGGGNGNLLAEVLTDRPELHGVLLELPEAVSQARQRLAAAGLTDRTTLVEGSFFEEVPTGGDLYLLSRCLHNWTDEKALAILRTTRAALPPGGRLVILEKLIPAGPGPSQAKVYDLLMLAMVEGRNRTAPEYRALAEKAGFEVTAVHPAPATDPNGEGAIEVIAV</sequence>
<dbReference type="Gene3D" id="1.10.287.1350">
    <property type="match status" value="1"/>
</dbReference>
<evidence type="ECO:0000256" key="1">
    <source>
        <dbReference type="ARBA" id="ARBA00022603"/>
    </source>
</evidence>
<evidence type="ECO:0000256" key="2">
    <source>
        <dbReference type="ARBA" id="ARBA00022679"/>
    </source>
</evidence>
<dbReference type="RefSeq" id="WP_399658002.1">
    <property type="nucleotide sequence ID" value="NZ_JBITYG010000018.1"/>
</dbReference>
<accession>A0ABW8CL24</accession>
<keyword evidence="2" id="KW-0808">Transferase</keyword>
<dbReference type="InterPro" id="IPR001077">
    <property type="entry name" value="COMT_C"/>
</dbReference>
<evidence type="ECO:0000256" key="3">
    <source>
        <dbReference type="ARBA" id="ARBA00022691"/>
    </source>
</evidence>
<reference evidence="6 7" key="1">
    <citation type="submission" date="2024-10" db="EMBL/GenBank/DDBJ databases">
        <title>The Natural Products Discovery Center: Release of the First 8490 Sequenced Strains for Exploring Actinobacteria Biosynthetic Diversity.</title>
        <authorList>
            <person name="Kalkreuter E."/>
            <person name="Kautsar S.A."/>
            <person name="Yang D."/>
            <person name="Bader C.D."/>
            <person name="Teijaro C.N."/>
            <person name="Fluegel L."/>
            <person name="Davis C.M."/>
            <person name="Simpson J.R."/>
            <person name="Lauterbach L."/>
            <person name="Steele A.D."/>
            <person name="Gui C."/>
            <person name="Meng S."/>
            <person name="Li G."/>
            <person name="Viehrig K."/>
            <person name="Ye F."/>
            <person name="Su P."/>
            <person name="Kiefer A.F."/>
            <person name="Nichols A."/>
            <person name="Cepeda A.J."/>
            <person name="Yan W."/>
            <person name="Fan B."/>
            <person name="Jiang Y."/>
            <person name="Adhikari A."/>
            <person name="Zheng C.-J."/>
            <person name="Schuster L."/>
            <person name="Cowan T.M."/>
            <person name="Smanski M.J."/>
            <person name="Chevrette M.G."/>
            <person name="De Carvalho L.P.S."/>
            <person name="Shen B."/>
        </authorList>
    </citation>
    <scope>NUCLEOTIDE SEQUENCE [LARGE SCALE GENOMIC DNA]</scope>
    <source>
        <strain evidence="6 7">NPDC053399</strain>
    </source>
</reference>
<gene>
    <name evidence="6" type="ORF">ACIGXA_38810</name>
</gene>
<evidence type="ECO:0000313" key="6">
    <source>
        <dbReference type="EMBL" id="MFI9106472.1"/>
    </source>
</evidence>
<dbReference type="EMBL" id="JBITYG010000018">
    <property type="protein sequence ID" value="MFI9106472.1"/>
    <property type="molecule type" value="Genomic_DNA"/>
</dbReference>
<dbReference type="InterPro" id="IPR029063">
    <property type="entry name" value="SAM-dependent_MTases_sf"/>
</dbReference>
<dbReference type="InterPro" id="IPR016461">
    <property type="entry name" value="COMT-like"/>
</dbReference>
<dbReference type="PIRSF" id="PIRSF005739">
    <property type="entry name" value="O-mtase"/>
    <property type="match status" value="1"/>
</dbReference>
<dbReference type="PANTHER" id="PTHR43712">
    <property type="entry name" value="PUTATIVE (AFU_ORTHOLOGUE AFUA_4G14580)-RELATED"/>
    <property type="match status" value="1"/>
</dbReference>
<dbReference type="Pfam" id="PF08100">
    <property type="entry name" value="Dimerisation"/>
    <property type="match status" value="1"/>
</dbReference>
<dbReference type="GO" id="GO:0032259">
    <property type="term" value="P:methylation"/>
    <property type="evidence" value="ECO:0007669"/>
    <property type="project" value="UniProtKB-KW"/>
</dbReference>
<evidence type="ECO:0000259" key="5">
    <source>
        <dbReference type="Pfam" id="PF08100"/>
    </source>
</evidence>
<name>A0ABW8CL24_9ACTN</name>
<proteinExistence type="predicted"/>
<evidence type="ECO:0000259" key="4">
    <source>
        <dbReference type="Pfam" id="PF00891"/>
    </source>
</evidence>
<dbReference type="Pfam" id="PF00891">
    <property type="entry name" value="Methyltransf_2"/>
    <property type="match status" value="1"/>
</dbReference>
<dbReference type="Proteomes" id="UP001614394">
    <property type="component" value="Unassembled WGS sequence"/>
</dbReference>
<evidence type="ECO:0000313" key="7">
    <source>
        <dbReference type="Proteomes" id="UP001614394"/>
    </source>
</evidence>
<dbReference type="Gene3D" id="1.10.10.10">
    <property type="entry name" value="Winged helix-like DNA-binding domain superfamily/Winged helix DNA-binding domain"/>
    <property type="match status" value="1"/>
</dbReference>
<comment type="caution">
    <text evidence="6">The sequence shown here is derived from an EMBL/GenBank/DDBJ whole genome shotgun (WGS) entry which is preliminary data.</text>
</comment>
<dbReference type="CDD" id="cd02440">
    <property type="entry name" value="AdoMet_MTases"/>
    <property type="match status" value="1"/>
</dbReference>
<feature type="domain" description="O-methyltransferase dimerisation" evidence="5">
    <location>
        <begin position="31"/>
        <end position="103"/>
    </location>
</feature>
<dbReference type="SUPFAM" id="SSF46785">
    <property type="entry name" value="Winged helix' DNA-binding domain"/>
    <property type="match status" value="1"/>
</dbReference>
<organism evidence="6 7">
    <name type="scientific">Streptomyces fildesensis</name>
    <dbReference type="NCBI Taxonomy" id="375757"/>
    <lineage>
        <taxon>Bacteria</taxon>
        <taxon>Bacillati</taxon>
        <taxon>Actinomycetota</taxon>
        <taxon>Actinomycetes</taxon>
        <taxon>Kitasatosporales</taxon>
        <taxon>Streptomycetaceae</taxon>
        <taxon>Streptomyces</taxon>
    </lineage>
</organism>
<dbReference type="InterPro" id="IPR036390">
    <property type="entry name" value="WH_DNA-bd_sf"/>
</dbReference>
<keyword evidence="1 6" id="KW-0489">Methyltransferase</keyword>
<dbReference type="PANTHER" id="PTHR43712:SF2">
    <property type="entry name" value="O-METHYLTRANSFERASE CICE"/>
    <property type="match status" value="1"/>
</dbReference>
<dbReference type="InterPro" id="IPR012967">
    <property type="entry name" value="COMT_dimerisation"/>
</dbReference>
<dbReference type="PROSITE" id="PS51683">
    <property type="entry name" value="SAM_OMT_II"/>
    <property type="match status" value="1"/>
</dbReference>
<dbReference type="SUPFAM" id="SSF53335">
    <property type="entry name" value="S-adenosyl-L-methionine-dependent methyltransferases"/>
    <property type="match status" value="1"/>
</dbReference>
<feature type="domain" description="O-methyltransferase C-terminal" evidence="4">
    <location>
        <begin position="127"/>
        <end position="331"/>
    </location>
</feature>
<dbReference type="Gene3D" id="3.40.50.150">
    <property type="entry name" value="Vaccinia Virus protein VP39"/>
    <property type="match status" value="1"/>
</dbReference>